<feature type="compositionally biased region" description="Gly residues" evidence="1">
    <location>
        <begin position="60"/>
        <end position="70"/>
    </location>
</feature>
<comment type="caution">
    <text evidence="2">The sequence shown here is derived from an EMBL/GenBank/DDBJ whole genome shotgun (WGS) entry which is preliminary data.</text>
</comment>
<feature type="compositionally biased region" description="Acidic residues" evidence="1">
    <location>
        <begin position="29"/>
        <end position="39"/>
    </location>
</feature>
<protein>
    <submittedName>
        <fullName evidence="2">Uncharacterized protein</fullName>
    </submittedName>
</protein>
<reference evidence="3" key="1">
    <citation type="journal article" date="2019" name="Int. J. Syst. Evol. Microbiol.">
        <title>The Global Catalogue of Microorganisms (GCM) 10K type strain sequencing project: providing services to taxonomists for standard genome sequencing and annotation.</title>
        <authorList>
            <consortium name="The Broad Institute Genomics Platform"/>
            <consortium name="The Broad Institute Genome Sequencing Center for Infectious Disease"/>
            <person name="Wu L."/>
            <person name="Ma J."/>
        </authorList>
    </citation>
    <scope>NUCLEOTIDE SEQUENCE [LARGE SCALE GENOMIC DNA]</scope>
    <source>
        <strain evidence="3">JCM 10696</strain>
    </source>
</reference>
<dbReference type="EMBL" id="BAAAHH010000002">
    <property type="protein sequence ID" value="GAA0940368.1"/>
    <property type="molecule type" value="Genomic_DNA"/>
</dbReference>
<feature type="region of interest" description="Disordered" evidence="1">
    <location>
        <begin position="1"/>
        <end position="80"/>
    </location>
</feature>
<sequence length="80" mass="7743">MGDGEFQGDGGGGAAGDRQAPEEGGGAGGEEEGDAEALQEAETGFEGAGAMGDERAVVVRGGGEELGLGHGSTVRSRPKP</sequence>
<evidence type="ECO:0000313" key="2">
    <source>
        <dbReference type="EMBL" id="GAA0940368.1"/>
    </source>
</evidence>
<accession>A0ABP4ARQ7</accession>
<evidence type="ECO:0000256" key="1">
    <source>
        <dbReference type="SAM" id="MobiDB-lite"/>
    </source>
</evidence>
<feature type="compositionally biased region" description="Gly residues" evidence="1">
    <location>
        <begin position="1"/>
        <end position="15"/>
    </location>
</feature>
<organism evidence="2 3">
    <name type="scientific">Actinocorallia libanotica</name>
    <dbReference type="NCBI Taxonomy" id="46162"/>
    <lineage>
        <taxon>Bacteria</taxon>
        <taxon>Bacillati</taxon>
        <taxon>Actinomycetota</taxon>
        <taxon>Actinomycetes</taxon>
        <taxon>Streptosporangiales</taxon>
        <taxon>Thermomonosporaceae</taxon>
        <taxon>Actinocorallia</taxon>
    </lineage>
</organism>
<keyword evidence="3" id="KW-1185">Reference proteome</keyword>
<dbReference type="Proteomes" id="UP001500665">
    <property type="component" value="Unassembled WGS sequence"/>
</dbReference>
<evidence type="ECO:0000313" key="3">
    <source>
        <dbReference type="Proteomes" id="UP001500665"/>
    </source>
</evidence>
<name>A0ABP4ARQ7_9ACTN</name>
<gene>
    <name evidence="2" type="ORF">GCM10009550_09750</name>
</gene>
<proteinExistence type="predicted"/>